<feature type="transmembrane region" description="Helical" evidence="5">
    <location>
        <begin position="163"/>
        <end position="184"/>
    </location>
</feature>
<evidence type="ECO:0000256" key="1">
    <source>
        <dbReference type="ARBA" id="ARBA00004141"/>
    </source>
</evidence>
<organism evidence="7 8">
    <name type="scientific">Rhizoclosmatium globosum</name>
    <dbReference type="NCBI Taxonomy" id="329046"/>
    <lineage>
        <taxon>Eukaryota</taxon>
        <taxon>Fungi</taxon>
        <taxon>Fungi incertae sedis</taxon>
        <taxon>Chytridiomycota</taxon>
        <taxon>Chytridiomycota incertae sedis</taxon>
        <taxon>Chytridiomycetes</taxon>
        <taxon>Chytridiales</taxon>
        <taxon>Chytriomycetaceae</taxon>
        <taxon>Rhizoclosmatium</taxon>
    </lineage>
</organism>
<sequence length="367" mass="41255">MTLTSEQLDNIRLIMYIICPLSLCFNLSLIYCVVTIKFLNKTINHLQMCLAICEGTLSVLWILGNNVITGPLQTQITGAIFQFCLNASVGWNFVISLYCFLTVQKNLKRANWYYNWYHIYCWTFATSVTVLVFVFEAIWDRGYAFGDATFEIWISGSYSELRIWLYYFPLWLHFIGTLGIYVYIFRKTYTVEYEVNRAGGIQTVGAGTSGYMSTGGLQSNGAVSSGLGSEMVQTVSVEAVNPSAILTSAVTAGTSVVHSTNYAFLDRSSFFERQSSPSDSAASPRTGPATMKHQTKKLVYRSCFITASFFICWTPATVGRIMTLIDPNAIIPFWLYAWIAFGFSISGLINPLVFYATWYSHILGHFE</sequence>
<evidence type="ECO:0000313" key="8">
    <source>
        <dbReference type="Proteomes" id="UP000193642"/>
    </source>
</evidence>
<dbReference type="GO" id="GO:0007166">
    <property type="term" value="P:cell surface receptor signaling pathway"/>
    <property type="evidence" value="ECO:0007669"/>
    <property type="project" value="InterPro"/>
</dbReference>
<evidence type="ECO:0000256" key="5">
    <source>
        <dbReference type="SAM" id="Phobius"/>
    </source>
</evidence>
<dbReference type="Gene3D" id="1.20.1070.10">
    <property type="entry name" value="Rhodopsin 7-helix transmembrane proteins"/>
    <property type="match status" value="1"/>
</dbReference>
<dbReference type="GO" id="GO:0004930">
    <property type="term" value="F:G protein-coupled receptor activity"/>
    <property type="evidence" value="ECO:0007669"/>
    <property type="project" value="TreeGrafter"/>
</dbReference>
<evidence type="ECO:0000256" key="4">
    <source>
        <dbReference type="ARBA" id="ARBA00023136"/>
    </source>
</evidence>
<name>A0A1Y2BW93_9FUNG</name>
<gene>
    <name evidence="7" type="ORF">BCR33DRAFT_853609</name>
</gene>
<proteinExistence type="predicted"/>
<comment type="subcellular location">
    <subcellularLocation>
        <location evidence="1">Membrane</location>
        <topology evidence="1">Multi-pass membrane protein</topology>
    </subcellularLocation>
</comment>
<evidence type="ECO:0000256" key="3">
    <source>
        <dbReference type="ARBA" id="ARBA00022989"/>
    </source>
</evidence>
<dbReference type="GO" id="GO:0007189">
    <property type="term" value="P:adenylate cyclase-activating G protein-coupled receptor signaling pathway"/>
    <property type="evidence" value="ECO:0007669"/>
    <property type="project" value="TreeGrafter"/>
</dbReference>
<dbReference type="PANTHER" id="PTHR23112:SF0">
    <property type="entry name" value="TRANSMEMBRANE PROTEIN 116"/>
    <property type="match status" value="1"/>
</dbReference>
<dbReference type="PANTHER" id="PTHR23112">
    <property type="entry name" value="G PROTEIN-COUPLED RECEPTOR 157-RELATED"/>
    <property type="match status" value="1"/>
</dbReference>
<feature type="transmembrane region" description="Helical" evidence="5">
    <location>
        <begin position="298"/>
        <end position="316"/>
    </location>
</feature>
<dbReference type="GO" id="GO:0005886">
    <property type="term" value="C:plasma membrane"/>
    <property type="evidence" value="ECO:0007669"/>
    <property type="project" value="TreeGrafter"/>
</dbReference>
<evidence type="ECO:0000259" key="6">
    <source>
        <dbReference type="PROSITE" id="PS50261"/>
    </source>
</evidence>
<dbReference type="Proteomes" id="UP000193642">
    <property type="component" value="Unassembled WGS sequence"/>
</dbReference>
<feature type="transmembrane region" description="Helical" evidence="5">
    <location>
        <begin position="76"/>
        <end position="101"/>
    </location>
</feature>
<feature type="transmembrane region" description="Helical" evidence="5">
    <location>
        <begin position="113"/>
        <end position="135"/>
    </location>
</feature>
<feature type="transmembrane region" description="Helical" evidence="5">
    <location>
        <begin position="46"/>
        <end position="64"/>
    </location>
</feature>
<keyword evidence="2 5" id="KW-0812">Transmembrane</keyword>
<keyword evidence="8" id="KW-1185">Reference proteome</keyword>
<keyword evidence="3 5" id="KW-1133">Transmembrane helix</keyword>
<feature type="domain" description="G-protein coupled receptors family 2 profile 2" evidence="6">
    <location>
        <begin position="11"/>
        <end position="191"/>
    </location>
</feature>
<protein>
    <recommendedName>
        <fullName evidence="6">G-protein coupled receptors family 2 profile 2 domain-containing protein</fullName>
    </recommendedName>
</protein>
<dbReference type="AlphaFoldDB" id="A0A1Y2BW93"/>
<dbReference type="PROSITE" id="PS50261">
    <property type="entry name" value="G_PROTEIN_RECEP_F2_4"/>
    <property type="match status" value="1"/>
</dbReference>
<keyword evidence="4 5" id="KW-0472">Membrane</keyword>
<dbReference type="OrthoDB" id="2122879at2759"/>
<evidence type="ECO:0000313" key="7">
    <source>
        <dbReference type="EMBL" id="ORY39030.1"/>
    </source>
</evidence>
<dbReference type="SUPFAM" id="SSF81321">
    <property type="entry name" value="Family A G protein-coupled receptor-like"/>
    <property type="match status" value="1"/>
</dbReference>
<reference evidence="7 8" key="1">
    <citation type="submission" date="2016-07" db="EMBL/GenBank/DDBJ databases">
        <title>Pervasive Adenine N6-methylation of Active Genes in Fungi.</title>
        <authorList>
            <consortium name="DOE Joint Genome Institute"/>
            <person name="Mondo S.J."/>
            <person name="Dannebaum R.O."/>
            <person name="Kuo R.C."/>
            <person name="Labutti K."/>
            <person name="Haridas S."/>
            <person name="Kuo A."/>
            <person name="Salamov A."/>
            <person name="Ahrendt S.R."/>
            <person name="Lipzen A."/>
            <person name="Sullivan W."/>
            <person name="Andreopoulos W.B."/>
            <person name="Clum A."/>
            <person name="Lindquist E."/>
            <person name="Daum C."/>
            <person name="Ramamoorthy G.K."/>
            <person name="Gryganskyi A."/>
            <person name="Culley D."/>
            <person name="Magnuson J.K."/>
            <person name="James T.Y."/>
            <person name="O'Malley M.A."/>
            <person name="Stajich J.E."/>
            <person name="Spatafora J.W."/>
            <person name="Visel A."/>
            <person name="Grigoriev I.V."/>
        </authorList>
    </citation>
    <scope>NUCLEOTIDE SEQUENCE [LARGE SCALE GENOMIC DNA]</scope>
    <source>
        <strain evidence="7 8">JEL800</strain>
    </source>
</reference>
<dbReference type="EMBL" id="MCGO01000041">
    <property type="protein sequence ID" value="ORY39030.1"/>
    <property type="molecule type" value="Genomic_DNA"/>
</dbReference>
<dbReference type="InterPro" id="IPR017981">
    <property type="entry name" value="GPCR_2-like_7TM"/>
</dbReference>
<feature type="transmembrane region" description="Helical" evidence="5">
    <location>
        <begin position="336"/>
        <end position="358"/>
    </location>
</feature>
<evidence type="ECO:0000256" key="2">
    <source>
        <dbReference type="ARBA" id="ARBA00022692"/>
    </source>
</evidence>
<feature type="transmembrane region" description="Helical" evidence="5">
    <location>
        <begin position="13"/>
        <end position="34"/>
    </location>
</feature>
<comment type="caution">
    <text evidence="7">The sequence shown here is derived from an EMBL/GenBank/DDBJ whole genome shotgun (WGS) entry which is preliminary data.</text>
</comment>
<accession>A0A1Y2BW93</accession>